<evidence type="ECO:0000256" key="4">
    <source>
        <dbReference type="ARBA" id="ARBA00022759"/>
    </source>
</evidence>
<organism evidence="9 10">
    <name type="scientific">Merluccius polli</name>
    <name type="common">Benguela hake</name>
    <name type="synonym">Merluccius cadenati</name>
    <dbReference type="NCBI Taxonomy" id="89951"/>
    <lineage>
        <taxon>Eukaryota</taxon>
        <taxon>Metazoa</taxon>
        <taxon>Chordata</taxon>
        <taxon>Craniata</taxon>
        <taxon>Vertebrata</taxon>
        <taxon>Euteleostomi</taxon>
        <taxon>Actinopterygii</taxon>
        <taxon>Neopterygii</taxon>
        <taxon>Teleostei</taxon>
        <taxon>Neoteleostei</taxon>
        <taxon>Acanthomorphata</taxon>
        <taxon>Zeiogadaria</taxon>
        <taxon>Gadariae</taxon>
        <taxon>Gadiformes</taxon>
        <taxon>Gadoidei</taxon>
        <taxon>Merlucciidae</taxon>
        <taxon>Merluccius</taxon>
    </lineage>
</organism>
<keyword evidence="2" id="KW-0548">Nucleotidyltransferase</keyword>
<dbReference type="InterPro" id="IPR050951">
    <property type="entry name" value="Retrovirus_Pol_polyprotein"/>
</dbReference>
<keyword evidence="6" id="KW-0863">Zinc-finger</keyword>
<dbReference type="GO" id="GO:0004519">
    <property type="term" value="F:endonuclease activity"/>
    <property type="evidence" value="ECO:0007669"/>
    <property type="project" value="UniProtKB-KW"/>
</dbReference>
<keyword evidence="4" id="KW-0255">Endonuclease</keyword>
<dbReference type="GO" id="GO:0008270">
    <property type="term" value="F:zinc ion binding"/>
    <property type="evidence" value="ECO:0007669"/>
    <property type="project" value="UniProtKB-KW"/>
</dbReference>
<dbReference type="InterPro" id="IPR021109">
    <property type="entry name" value="Peptidase_aspartic_dom_sf"/>
</dbReference>
<dbReference type="PANTHER" id="PTHR37984:SF5">
    <property type="entry name" value="PROTEIN NYNRIN-LIKE"/>
    <property type="match status" value="1"/>
</dbReference>
<keyword evidence="10" id="KW-1185">Reference proteome</keyword>
<dbReference type="Gene3D" id="4.10.60.10">
    <property type="entry name" value="Zinc finger, CCHC-type"/>
    <property type="match status" value="1"/>
</dbReference>
<keyword evidence="6" id="KW-0479">Metal-binding</keyword>
<dbReference type="SUPFAM" id="SSF50630">
    <property type="entry name" value="Acid proteases"/>
    <property type="match status" value="1"/>
</dbReference>
<dbReference type="GO" id="GO:0006508">
    <property type="term" value="P:proteolysis"/>
    <property type="evidence" value="ECO:0007669"/>
    <property type="project" value="InterPro"/>
</dbReference>
<dbReference type="SMART" id="SM00343">
    <property type="entry name" value="ZnF_C2HC"/>
    <property type="match status" value="2"/>
</dbReference>
<feature type="domain" description="CCHC-type" evidence="7">
    <location>
        <begin position="97"/>
        <end position="112"/>
    </location>
</feature>
<dbReference type="GO" id="GO:0003676">
    <property type="term" value="F:nucleic acid binding"/>
    <property type="evidence" value="ECO:0007669"/>
    <property type="project" value="InterPro"/>
</dbReference>
<name>A0AA47P564_MERPO</name>
<dbReference type="SUPFAM" id="SSF57756">
    <property type="entry name" value="Retrovirus zinc finger-like domains"/>
    <property type="match status" value="1"/>
</dbReference>
<dbReference type="InterPro" id="IPR001878">
    <property type="entry name" value="Znf_CCHC"/>
</dbReference>
<evidence type="ECO:0000313" key="9">
    <source>
        <dbReference type="EMBL" id="KAK0151141.1"/>
    </source>
</evidence>
<accession>A0AA47P564</accession>
<dbReference type="PROSITE" id="PS50158">
    <property type="entry name" value="ZF_CCHC"/>
    <property type="match status" value="1"/>
</dbReference>
<keyword evidence="5" id="KW-0378">Hydrolase</keyword>
<keyword evidence="1" id="KW-0808">Transferase</keyword>
<keyword evidence="6" id="KW-0862">Zinc</keyword>
<evidence type="ECO:0000259" key="8">
    <source>
        <dbReference type="PROSITE" id="PS50175"/>
    </source>
</evidence>
<dbReference type="AlphaFoldDB" id="A0AA47P564"/>
<evidence type="ECO:0000313" key="10">
    <source>
        <dbReference type="Proteomes" id="UP001174136"/>
    </source>
</evidence>
<proteinExistence type="predicted"/>
<dbReference type="InterPro" id="IPR036875">
    <property type="entry name" value="Znf_CCHC_sf"/>
</dbReference>
<dbReference type="PANTHER" id="PTHR37984">
    <property type="entry name" value="PROTEIN CBG26694"/>
    <property type="match status" value="1"/>
</dbReference>
<comment type="caution">
    <text evidence="9">The sequence shown here is derived from an EMBL/GenBank/DDBJ whole genome shotgun (WGS) entry which is preliminary data.</text>
</comment>
<evidence type="ECO:0000256" key="5">
    <source>
        <dbReference type="ARBA" id="ARBA00022801"/>
    </source>
</evidence>
<evidence type="ECO:0000256" key="3">
    <source>
        <dbReference type="ARBA" id="ARBA00022722"/>
    </source>
</evidence>
<keyword evidence="3" id="KW-0540">Nuclease</keyword>
<dbReference type="GO" id="GO:0004190">
    <property type="term" value="F:aspartic-type endopeptidase activity"/>
    <property type="evidence" value="ECO:0007669"/>
    <property type="project" value="InterPro"/>
</dbReference>
<evidence type="ECO:0000256" key="1">
    <source>
        <dbReference type="ARBA" id="ARBA00022679"/>
    </source>
</evidence>
<reference evidence="9" key="1">
    <citation type="journal article" date="2023" name="Front. Mar. Sci.">
        <title>A new Merluccius polli reference genome to investigate the effects of global change in West African waters.</title>
        <authorList>
            <person name="Mateo J.L."/>
            <person name="Blanco-Fernandez C."/>
            <person name="Garcia-Vazquez E."/>
            <person name="Machado-Schiaffino G."/>
        </authorList>
    </citation>
    <scope>NUCLEOTIDE SEQUENCE</scope>
    <source>
        <strain evidence="9">C29</strain>
        <tissue evidence="9">Fin</tissue>
    </source>
</reference>
<protein>
    <recommendedName>
        <fullName evidence="11">CCHC-type domain-containing protein</fullName>
    </recommendedName>
</protein>
<evidence type="ECO:0000256" key="6">
    <source>
        <dbReference type="PROSITE-ProRule" id="PRU00047"/>
    </source>
</evidence>
<dbReference type="Proteomes" id="UP001174136">
    <property type="component" value="Unassembled WGS sequence"/>
</dbReference>
<sequence>MQLDADLTLDKAVRMARQSEEVKKQQVSLRGDTKTQASDATSVDRVRMLKTSKPAANKPQHVNKPHNAQNSIGKAQCYKCGSTPSHPARDCPANESKCHACGKMGHYSRLCRAPKSVHEVEEEEDDAIFLGSITANGEPWTVSIGIHDSSVTFKIDTGADVTVLPHAVFLEIFKNNPPTLRKATKPLLGPGKSPLDVVGVARLLLRRVKKAEMEDVYVVRNLHTALLGRSVSCRLRLVARLDSVTVETLKQTYPRICSGLGEMQCV</sequence>
<feature type="domain" description="Peptidase A2" evidence="8">
    <location>
        <begin position="151"/>
        <end position="231"/>
    </location>
</feature>
<dbReference type="InterPro" id="IPR001995">
    <property type="entry name" value="Peptidase_A2_cat"/>
</dbReference>
<evidence type="ECO:0000256" key="2">
    <source>
        <dbReference type="ARBA" id="ARBA00022695"/>
    </source>
</evidence>
<dbReference type="EMBL" id="JAOPHQ010001419">
    <property type="protein sequence ID" value="KAK0151141.1"/>
    <property type="molecule type" value="Genomic_DNA"/>
</dbReference>
<dbReference type="GO" id="GO:0016779">
    <property type="term" value="F:nucleotidyltransferase activity"/>
    <property type="evidence" value="ECO:0007669"/>
    <property type="project" value="UniProtKB-KW"/>
</dbReference>
<dbReference type="PROSITE" id="PS50175">
    <property type="entry name" value="ASP_PROT_RETROV"/>
    <property type="match status" value="1"/>
</dbReference>
<evidence type="ECO:0008006" key="11">
    <source>
        <dbReference type="Google" id="ProtNLM"/>
    </source>
</evidence>
<gene>
    <name evidence="9" type="ORF">N1851_007715</name>
</gene>
<evidence type="ECO:0000259" key="7">
    <source>
        <dbReference type="PROSITE" id="PS50158"/>
    </source>
</evidence>